<organism evidence="2 3">
    <name type="scientific">Liparis tanakae</name>
    <name type="common">Tanaka's snailfish</name>
    <dbReference type="NCBI Taxonomy" id="230148"/>
    <lineage>
        <taxon>Eukaryota</taxon>
        <taxon>Metazoa</taxon>
        <taxon>Chordata</taxon>
        <taxon>Craniata</taxon>
        <taxon>Vertebrata</taxon>
        <taxon>Euteleostomi</taxon>
        <taxon>Actinopterygii</taxon>
        <taxon>Neopterygii</taxon>
        <taxon>Teleostei</taxon>
        <taxon>Neoteleostei</taxon>
        <taxon>Acanthomorphata</taxon>
        <taxon>Eupercaria</taxon>
        <taxon>Perciformes</taxon>
        <taxon>Cottioidei</taxon>
        <taxon>Cottales</taxon>
        <taxon>Liparidae</taxon>
        <taxon>Liparis</taxon>
    </lineage>
</organism>
<comment type="caution">
    <text evidence="2">The sequence shown here is derived from an EMBL/GenBank/DDBJ whole genome shotgun (WGS) entry which is preliminary data.</text>
</comment>
<gene>
    <name evidence="2" type="ORF">EYF80_062456</name>
</gene>
<dbReference type="EMBL" id="SRLO01008351">
    <property type="protein sequence ID" value="TNN27400.1"/>
    <property type="molecule type" value="Genomic_DNA"/>
</dbReference>
<accession>A0A4Z2EFT2</accession>
<dbReference type="Proteomes" id="UP000314294">
    <property type="component" value="Unassembled WGS sequence"/>
</dbReference>
<feature type="region of interest" description="Disordered" evidence="1">
    <location>
        <begin position="1"/>
        <end position="28"/>
    </location>
</feature>
<evidence type="ECO:0000313" key="2">
    <source>
        <dbReference type="EMBL" id="TNN27400.1"/>
    </source>
</evidence>
<sequence>MAPSRRDAAGEGPGKVHSSAVRGGAPWLGLAPGRPFRCHHPQLCL</sequence>
<proteinExistence type="predicted"/>
<protein>
    <submittedName>
        <fullName evidence="2">Uncharacterized protein</fullName>
    </submittedName>
</protein>
<evidence type="ECO:0000313" key="3">
    <source>
        <dbReference type="Proteomes" id="UP000314294"/>
    </source>
</evidence>
<evidence type="ECO:0000256" key="1">
    <source>
        <dbReference type="SAM" id="MobiDB-lite"/>
    </source>
</evidence>
<name>A0A4Z2EFT2_9TELE</name>
<keyword evidence="3" id="KW-1185">Reference proteome</keyword>
<reference evidence="2 3" key="1">
    <citation type="submission" date="2019-03" db="EMBL/GenBank/DDBJ databases">
        <title>First draft genome of Liparis tanakae, snailfish: a comprehensive survey of snailfish specific genes.</title>
        <authorList>
            <person name="Kim W."/>
            <person name="Song I."/>
            <person name="Jeong J.-H."/>
            <person name="Kim D."/>
            <person name="Kim S."/>
            <person name="Ryu S."/>
            <person name="Song J.Y."/>
            <person name="Lee S.K."/>
        </authorList>
    </citation>
    <scope>NUCLEOTIDE SEQUENCE [LARGE SCALE GENOMIC DNA]</scope>
    <source>
        <tissue evidence="2">Muscle</tissue>
    </source>
</reference>
<dbReference type="AlphaFoldDB" id="A0A4Z2EFT2"/>